<dbReference type="GO" id="GO:0050863">
    <property type="term" value="P:regulation of T cell activation"/>
    <property type="evidence" value="ECO:0007669"/>
    <property type="project" value="InterPro"/>
</dbReference>
<dbReference type="GO" id="GO:0009897">
    <property type="term" value="C:external side of plasma membrane"/>
    <property type="evidence" value="ECO:0007669"/>
    <property type="project" value="TreeGrafter"/>
</dbReference>
<feature type="region of interest" description="Disordered" evidence="1">
    <location>
        <begin position="159"/>
        <end position="244"/>
    </location>
</feature>
<keyword evidence="2" id="KW-0812">Transmembrane</keyword>
<dbReference type="GO" id="GO:0050776">
    <property type="term" value="P:regulation of immune response"/>
    <property type="evidence" value="ECO:0007669"/>
    <property type="project" value="TreeGrafter"/>
</dbReference>
<keyword evidence="3" id="KW-1185">Reference proteome</keyword>
<evidence type="ECO:0000256" key="2">
    <source>
        <dbReference type="SAM" id="Phobius"/>
    </source>
</evidence>
<dbReference type="GO" id="GO:0007166">
    <property type="term" value="P:cell surface receptor signaling pathway"/>
    <property type="evidence" value="ECO:0007669"/>
    <property type="project" value="TreeGrafter"/>
</dbReference>
<dbReference type="GO" id="GO:0031072">
    <property type="term" value="F:heat shock protein binding"/>
    <property type="evidence" value="ECO:0007669"/>
    <property type="project" value="TreeGrafter"/>
</dbReference>
<organism evidence="3 4">
    <name type="scientific">Chrysochloris asiatica</name>
    <name type="common">Cape golden mole</name>
    <dbReference type="NCBI Taxonomy" id="185453"/>
    <lineage>
        <taxon>Eukaryota</taxon>
        <taxon>Metazoa</taxon>
        <taxon>Chordata</taxon>
        <taxon>Craniata</taxon>
        <taxon>Vertebrata</taxon>
        <taxon>Euteleostomi</taxon>
        <taxon>Mammalia</taxon>
        <taxon>Eutheria</taxon>
        <taxon>Afrotheria</taxon>
        <taxon>Chrysochloridae</taxon>
        <taxon>Chrysochlorinae</taxon>
        <taxon>Chrysochloris</taxon>
    </lineage>
</organism>
<keyword evidence="2" id="KW-1133">Transmembrane helix</keyword>
<name>A0A9B0U6J5_CHRAS</name>
<proteinExistence type="predicted"/>
<dbReference type="GO" id="GO:0004888">
    <property type="term" value="F:transmembrane signaling receptor activity"/>
    <property type="evidence" value="ECO:0007669"/>
    <property type="project" value="InterPro"/>
</dbReference>
<protein>
    <submittedName>
        <fullName evidence="4">Leukosialin</fullName>
    </submittedName>
</protein>
<dbReference type="PANTHER" id="PTHR35265">
    <property type="entry name" value="LEUKOSIALIN"/>
    <property type="match status" value="1"/>
</dbReference>
<dbReference type="OrthoDB" id="9666309at2759"/>
<feature type="transmembrane region" description="Helical" evidence="2">
    <location>
        <begin position="98"/>
        <end position="119"/>
    </location>
</feature>
<evidence type="ECO:0000313" key="3">
    <source>
        <dbReference type="Proteomes" id="UP000504623"/>
    </source>
</evidence>
<keyword evidence="2" id="KW-0472">Membrane</keyword>
<evidence type="ECO:0000313" key="4">
    <source>
        <dbReference type="RefSeq" id="XP_006877971.1"/>
    </source>
</evidence>
<dbReference type="GeneID" id="102812009"/>
<dbReference type="GO" id="GO:0042742">
    <property type="term" value="P:defense response to bacterium"/>
    <property type="evidence" value="ECO:0007669"/>
    <property type="project" value="TreeGrafter"/>
</dbReference>
<dbReference type="PANTHER" id="PTHR35265:SF1">
    <property type="entry name" value="LEUKOSIALIN"/>
    <property type="match status" value="1"/>
</dbReference>
<accession>A0A9B0U6J5</accession>
<sequence>METSSLKAWDVTSGPLTTMAMETSSLKAWVVTSRPLITMDTSSLKTSDVTSGPPVKKTTQSEENFSITISTTTISETSTNTTTKFSSPSEERESDNTLLVAVLVALLVVVVLLALLSLWRRRQKKRTGALTLSGGGGKRDRVVDAWAGPARVPDEEQVILGGSGVDKDTAVPDGEGAGRRPSLTTFFGKRKSHQDSLTLETLEAGSVPSQKGEEEPLMSSEGGTVEVPTSDGPEVSDGNASRSL</sequence>
<dbReference type="Proteomes" id="UP000504623">
    <property type="component" value="Unplaced"/>
</dbReference>
<reference evidence="4" key="1">
    <citation type="submission" date="2025-08" db="UniProtKB">
        <authorList>
            <consortium name="RefSeq"/>
        </authorList>
    </citation>
    <scope>IDENTIFICATION</scope>
    <source>
        <tissue evidence="4">Spleen</tissue>
    </source>
</reference>
<evidence type="ECO:0000256" key="1">
    <source>
        <dbReference type="SAM" id="MobiDB-lite"/>
    </source>
</evidence>
<dbReference type="RefSeq" id="XP_006877971.1">
    <property type="nucleotide sequence ID" value="XM_006877909.1"/>
</dbReference>
<dbReference type="CTD" id="6693"/>
<gene>
    <name evidence="4" type="primary">SPN</name>
</gene>
<dbReference type="AlphaFoldDB" id="A0A9B0U6J5"/>
<dbReference type="GO" id="GO:2000404">
    <property type="term" value="P:regulation of T cell migration"/>
    <property type="evidence" value="ECO:0007669"/>
    <property type="project" value="InterPro"/>
</dbReference>
<dbReference type="InterPro" id="IPR038829">
    <property type="entry name" value="Leukosialin"/>
</dbReference>